<dbReference type="InterPro" id="IPR041070">
    <property type="entry name" value="JHD"/>
</dbReference>
<evidence type="ECO:0000313" key="23">
    <source>
        <dbReference type="EMBL" id="KAJ3169741.1"/>
    </source>
</evidence>
<dbReference type="Pfam" id="PF00628">
    <property type="entry name" value="PHD"/>
    <property type="match status" value="1"/>
</dbReference>
<dbReference type="SUPFAM" id="SSF51197">
    <property type="entry name" value="Clavaminate synthase-like"/>
    <property type="match status" value="1"/>
</dbReference>
<dbReference type="EC" id="1.14.11.27" evidence="5"/>
<keyword evidence="16" id="KW-0539">Nucleus</keyword>
<evidence type="ECO:0000256" key="3">
    <source>
        <dbReference type="ARBA" id="ARBA00004123"/>
    </source>
</evidence>
<dbReference type="SMART" id="SM00558">
    <property type="entry name" value="JmjC"/>
    <property type="match status" value="1"/>
</dbReference>
<dbReference type="InterPro" id="IPR011011">
    <property type="entry name" value="Znf_FYVE_PHD"/>
</dbReference>
<comment type="function">
    <text evidence="2">Histone demethylase that specifically demethylates 'Lys-36' of histone H3, thereby playing a central role in histone code.</text>
</comment>
<feature type="compositionally biased region" description="Polar residues" evidence="20">
    <location>
        <begin position="586"/>
        <end position="598"/>
    </location>
</feature>
<evidence type="ECO:0000256" key="10">
    <source>
        <dbReference type="ARBA" id="ARBA00022853"/>
    </source>
</evidence>
<dbReference type="Pfam" id="PF02373">
    <property type="entry name" value="JmjC"/>
    <property type="match status" value="1"/>
</dbReference>
<dbReference type="InterPro" id="IPR001965">
    <property type="entry name" value="Znf_PHD"/>
</dbReference>
<protein>
    <recommendedName>
        <fullName evidence="6">JmjC domain-containing histone demethylation protein 1</fullName>
        <ecNumber evidence="5">1.14.11.27</ecNumber>
    </recommendedName>
    <alternativeName>
        <fullName evidence="17">[Histone-H3]-lysine-36 demethylase 1</fullName>
    </alternativeName>
</protein>
<accession>A0AAD5TBY6</accession>
<proteinExistence type="inferred from homology"/>
<dbReference type="InterPro" id="IPR019786">
    <property type="entry name" value="Zinc_finger_PHD-type_CS"/>
</dbReference>
<dbReference type="Pfam" id="PF17811">
    <property type="entry name" value="JHD"/>
    <property type="match status" value="1"/>
</dbReference>
<dbReference type="AlphaFoldDB" id="A0AAD5TBY6"/>
<dbReference type="PROSITE" id="PS01359">
    <property type="entry name" value="ZF_PHD_1"/>
    <property type="match status" value="1"/>
</dbReference>
<comment type="caution">
    <text evidence="23">The sequence shown here is derived from an EMBL/GenBank/DDBJ whole genome shotgun (WGS) entry which is preliminary data.</text>
</comment>
<evidence type="ECO:0000256" key="2">
    <source>
        <dbReference type="ARBA" id="ARBA00003909"/>
    </source>
</evidence>
<evidence type="ECO:0000256" key="12">
    <source>
        <dbReference type="ARBA" id="ARBA00023002"/>
    </source>
</evidence>
<keyword evidence="24" id="KW-1185">Reference proteome</keyword>
<dbReference type="CDD" id="cd15489">
    <property type="entry name" value="PHD_SF"/>
    <property type="match status" value="1"/>
</dbReference>
<dbReference type="InterPro" id="IPR003347">
    <property type="entry name" value="JmjC_dom"/>
</dbReference>
<feature type="compositionally biased region" description="Polar residues" evidence="20">
    <location>
        <begin position="621"/>
        <end position="633"/>
    </location>
</feature>
<keyword evidence="7" id="KW-0479">Metal-binding</keyword>
<evidence type="ECO:0000256" key="6">
    <source>
        <dbReference type="ARBA" id="ARBA00015153"/>
    </source>
</evidence>
<keyword evidence="11" id="KW-0223">Dioxygenase</keyword>
<evidence type="ECO:0000256" key="8">
    <source>
        <dbReference type="ARBA" id="ARBA00022771"/>
    </source>
</evidence>
<reference evidence="23" key="1">
    <citation type="submission" date="2020-05" db="EMBL/GenBank/DDBJ databases">
        <title>Phylogenomic resolution of chytrid fungi.</title>
        <authorList>
            <person name="Stajich J.E."/>
            <person name="Amses K."/>
            <person name="Simmons R."/>
            <person name="Seto K."/>
            <person name="Myers J."/>
            <person name="Bonds A."/>
            <person name="Quandt C.A."/>
            <person name="Barry K."/>
            <person name="Liu P."/>
            <person name="Grigoriev I."/>
            <person name="Longcore J.E."/>
            <person name="James T.Y."/>
        </authorList>
    </citation>
    <scope>NUCLEOTIDE SEQUENCE</scope>
    <source>
        <strain evidence="23">JEL0379</strain>
    </source>
</reference>
<keyword evidence="12" id="KW-0560">Oxidoreductase</keyword>
<dbReference type="Proteomes" id="UP001212152">
    <property type="component" value="Unassembled WGS sequence"/>
</dbReference>
<dbReference type="SUPFAM" id="SSF57903">
    <property type="entry name" value="FYVE/PHD zinc finger"/>
    <property type="match status" value="1"/>
</dbReference>
<evidence type="ECO:0000259" key="21">
    <source>
        <dbReference type="PROSITE" id="PS50016"/>
    </source>
</evidence>
<evidence type="ECO:0000256" key="4">
    <source>
        <dbReference type="ARBA" id="ARBA00008037"/>
    </source>
</evidence>
<dbReference type="PANTHER" id="PTHR23123">
    <property type="entry name" value="PHD/F-BOX CONTAINING PROTEIN"/>
    <property type="match status" value="1"/>
</dbReference>
<keyword evidence="13" id="KW-0408">Iron</keyword>
<feature type="region of interest" description="Disordered" evidence="20">
    <location>
        <begin position="724"/>
        <end position="783"/>
    </location>
</feature>
<keyword evidence="8 19" id="KW-0863">Zinc-finger</keyword>
<comment type="subcellular location">
    <subcellularLocation>
        <location evidence="3">Nucleus</location>
    </subcellularLocation>
</comment>
<evidence type="ECO:0000256" key="14">
    <source>
        <dbReference type="ARBA" id="ARBA00023015"/>
    </source>
</evidence>
<evidence type="ECO:0000256" key="17">
    <source>
        <dbReference type="ARBA" id="ARBA00031083"/>
    </source>
</evidence>
<keyword evidence="10" id="KW-0156">Chromatin regulator</keyword>
<feature type="domain" description="PHD-type" evidence="21">
    <location>
        <begin position="21"/>
        <end position="74"/>
    </location>
</feature>
<evidence type="ECO:0000256" key="20">
    <source>
        <dbReference type="SAM" id="MobiDB-lite"/>
    </source>
</evidence>
<organism evidence="23 24">
    <name type="scientific">Geranomyces variabilis</name>
    <dbReference type="NCBI Taxonomy" id="109894"/>
    <lineage>
        <taxon>Eukaryota</taxon>
        <taxon>Fungi</taxon>
        <taxon>Fungi incertae sedis</taxon>
        <taxon>Chytridiomycota</taxon>
        <taxon>Chytridiomycota incertae sedis</taxon>
        <taxon>Chytridiomycetes</taxon>
        <taxon>Spizellomycetales</taxon>
        <taxon>Powellomycetaceae</taxon>
        <taxon>Geranomyces</taxon>
    </lineage>
</organism>
<evidence type="ECO:0000259" key="22">
    <source>
        <dbReference type="PROSITE" id="PS51184"/>
    </source>
</evidence>
<dbReference type="Gene3D" id="2.60.120.650">
    <property type="entry name" value="Cupin"/>
    <property type="match status" value="1"/>
</dbReference>
<gene>
    <name evidence="23" type="primary">JHD1</name>
    <name evidence="23" type="ORF">HDU87_000534</name>
</gene>
<dbReference type="EMBL" id="JADGJQ010000103">
    <property type="protein sequence ID" value="KAJ3169741.1"/>
    <property type="molecule type" value="Genomic_DNA"/>
</dbReference>
<feature type="domain" description="JmjC" evidence="22">
    <location>
        <begin position="203"/>
        <end position="377"/>
    </location>
</feature>
<evidence type="ECO:0000256" key="18">
    <source>
        <dbReference type="ARBA" id="ARBA00047915"/>
    </source>
</evidence>
<comment type="cofactor">
    <cofactor evidence="1">
        <name>Fe(2+)</name>
        <dbReference type="ChEBI" id="CHEBI:29033"/>
    </cofactor>
</comment>
<feature type="region of interest" description="Disordered" evidence="20">
    <location>
        <begin position="473"/>
        <end position="506"/>
    </location>
</feature>
<feature type="compositionally biased region" description="Basic and acidic residues" evidence="20">
    <location>
        <begin position="533"/>
        <end position="544"/>
    </location>
</feature>
<dbReference type="PROSITE" id="PS51184">
    <property type="entry name" value="JMJC"/>
    <property type="match status" value="1"/>
</dbReference>
<evidence type="ECO:0000313" key="24">
    <source>
        <dbReference type="Proteomes" id="UP001212152"/>
    </source>
</evidence>
<evidence type="ECO:0000256" key="13">
    <source>
        <dbReference type="ARBA" id="ARBA00023004"/>
    </source>
</evidence>
<dbReference type="PROSITE" id="PS50016">
    <property type="entry name" value="ZF_PHD_2"/>
    <property type="match status" value="1"/>
</dbReference>
<dbReference type="GO" id="GO:0005634">
    <property type="term" value="C:nucleus"/>
    <property type="evidence" value="ECO:0007669"/>
    <property type="project" value="UniProtKB-SubCell"/>
</dbReference>
<dbReference type="InterPro" id="IPR019787">
    <property type="entry name" value="Znf_PHD-finger"/>
</dbReference>
<dbReference type="SMART" id="SM00249">
    <property type="entry name" value="PHD"/>
    <property type="match status" value="1"/>
</dbReference>
<dbReference type="InterPro" id="IPR050690">
    <property type="entry name" value="JHDM1_Histone_Demethylase"/>
</dbReference>
<evidence type="ECO:0000256" key="11">
    <source>
        <dbReference type="ARBA" id="ARBA00022964"/>
    </source>
</evidence>
<keyword evidence="9" id="KW-0862">Zinc</keyword>
<evidence type="ECO:0000256" key="15">
    <source>
        <dbReference type="ARBA" id="ARBA00023163"/>
    </source>
</evidence>
<feature type="region of interest" description="Disordered" evidence="20">
    <location>
        <begin position="524"/>
        <end position="667"/>
    </location>
</feature>
<feature type="compositionally biased region" description="Acidic residues" evidence="20">
    <location>
        <begin position="545"/>
        <end position="570"/>
    </location>
</feature>
<comment type="similarity">
    <text evidence="4">Belongs to the JHDM1 histone demethylase family.</text>
</comment>
<evidence type="ECO:0000256" key="5">
    <source>
        <dbReference type="ARBA" id="ARBA00013246"/>
    </source>
</evidence>
<evidence type="ECO:0000256" key="16">
    <source>
        <dbReference type="ARBA" id="ARBA00023242"/>
    </source>
</evidence>
<sequence length="783" mass="87144">MASLDAEAGAASPQTAANPPELFCYCLTDGTDGEFMIQCDGCRNWYHGRCIDPPMAAEDTQYCTKFFCKLCEPRHGKSVFKEPTRKSKRGTTQINYNELNEGIPAEEHRFTKILQARTFAQESFTRLKGHELTLKWARKDGLREPVIVESPEGLDIKMPDKDLIVDQVADLCGRQRQVDAIEVSTQSERIMTLDEWAKYFHQPPEKRKRILNVISLEISQTALAEKIRRPRLVRDLDWTEQVWPRERKLANEYPKVQLYCLMSVKDSYTDFHIDFGGSSVFYHLLSGEKIFYFIPPTKTNLKKYEKWSSSPDQGHTFLSDEIKGGAIETHLYAGNTMIIPTGWIHAVFTPADSIVIGGNFLQGLNIAGQLEIHGIEERTNVPPKFRYPFFQRMQWYAARRYMAIAKHTPHVLSHWEIEGLDSLIEFLQSAATQMTDVKNVKKEERKGLRRHVPSDIKNVQKLLKKLTEHLNAAKSKRNQAGSASLRTLPDAADDSPQALRAPSAAVDPATLATGAAVPIPVIAEPISDGEDPQEWHSESEKEYLDSEDSNDSESDGDDYDDESSSADDEAYIPGVERAPIRKKSDTPTLVNSKASQKWKSQEDVINPGGDPEPAKPKRPRTQSPAVVDTTTDLASELTKPKRPRTQSPALVNTIPDGPGETSKIKLLKPQSPAVFNAIYDDASGPPSPADAADIVHHQPHVPITPPPQLAATLLTAAVPPPTAVAPIVPDGEKRPASLGTIAADTTGETNVPPTEVVAPKPREKKKPPTVKQRLNKLLNKKRR</sequence>
<evidence type="ECO:0000256" key="19">
    <source>
        <dbReference type="PROSITE-ProRule" id="PRU00146"/>
    </source>
</evidence>
<evidence type="ECO:0000256" key="7">
    <source>
        <dbReference type="ARBA" id="ARBA00022723"/>
    </source>
</evidence>
<keyword evidence="15" id="KW-0804">Transcription</keyword>
<evidence type="ECO:0000256" key="1">
    <source>
        <dbReference type="ARBA" id="ARBA00001954"/>
    </source>
</evidence>
<name>A0AAD5TBY6_9FUNG</name>
<evidence type="ECO:0000256" key="9">
    <source>
        <dbReference type="ARBA" id="ARBA00022833"/>
    </source>
</evidence>
<comment type="catalytic activity">
    <reaction evidence="18">
        <text>N(6),N(6)-dimethyl-L-lysyl(36)-[histone H3] + 2 2-oxoglutarate + 2 O2 = L-lysyl(36)-[histone H3] + 2 formaldehyde + 2 succinate + 2 CO2</text>
        <dbReference type="Rhea" id="RHEA:42032"/>
        <dbReference type="Rhea" id="RHEA-COMP:9785"/>
        <dbReference type="Rhea" id="RHEA-COMP:9787"/>
        <dbReference type="ChEBI" id="CHEBI:15379"/>
        <dbReference type="ChEBI" id="CHEBI:16526"/>
        <dbReference type="ChEBI" id="CHEBI:16810"/>
        <dbReference type="ChEBI" id="CHEBI:16842"/>
        <dbReference type="ChEBI" id="CHEBI:29969"/>
        <dbReference type="ChEBI" id="CHEBI:30031"/>
        <dbReference type="ChEBI" id="CHEBI:61976"/>
        <dbReference type="EC" id="1.14.11.27"/>
    </reaction>
</comment>
<keyword evidence="14" id="KW-0805">Transcription regulation</keyword>
<dbReference type="GO" id="GO:0140680">
    <property type="term" value="F:histone H3K36me/H3K36me2 demethylase activity"/>
    <property type="evidence" value="ECO:0007669"/>
    <property type="project" value="UniProtKB-EC"/>
</dbReference>
<dbReference type="GO" id="GO:0008270">
    <property type="term" value="F:zinc ion binding"/>
    <property type="evidence" value="ECO:0007669"/>
    <property type="project" value="UniProtKB-KW"/>
</dbReference>